<dbReference type="InterPro" id="IPR037883">
    <property type="entry name" value="Knr4/Smi1-like_sf"/>
</dbReference>
<dbReference type="Proteomes" id="UP001170624">
    <property type="component" value="Unassembled WGS sequence"/>
</dbReference>
<evidence type="ECO:0000313" key="2">
    <source>
        <dbReference type="EMBL" id="MDO6541506.1"/>
    </source>
</evidence>
<comment type="caution">
    <text evidence="2">The sequence shown here is derived from an EMBL/GenBank/DDBJ whole genome shotgun (WGS) entry which is preliminary data.</text>
</comment>
<dbReference type="AlphaFoldDB" id="A0AAW7XYW6"/>
<dbReference type="RefSeq" id="WP_062692280.1">
    <property type="nucleotide sequence ID" value="NZ_JAKJUC010000047.1"/>
</dbReference>
<evidence type="ECO:0000313" key="3">
    <source>
        <dbReference type="Proteomes" id="UP001170624"/>
    </source>
</evidence>
<accession>A0AAW7XYW6</accession>
<dbReference type="Pfam" id="PF09346">
    <property type="entry name" value="SMI1_KNR4"/>
    <property type="match status" value="1"/>
</dbReference>
<dbReference type="EMBL" id="JAUOPU010000002">
    <property type="protein sequence ID" value="MDO6541506.1"/>
    <property type="molecule type" value="Genomic_DNA"/>
</dbReference>
<dbReference type="SUPFAM" id="SSF160631">
    <property type="entry name" value="SMI1/KNR4-like"/>
    <property type="match status" value="1"/>
</dbReference>
<sequence length="147" mass="16386">MSKIDVLKSYVNLETGSIRFLPVEVEDVNEAEVELGFSLPLSLKRFYSSIGYGWLGDDTCADVRNLIIHPLDIVDLYKCESEFSPLDVFLDGDLPILDCGGDKFLVVRPNSQFPDRVYRDDGGSVALAEDVGALALKLLNSPKFYFE</sequence>
<gene>
    <name evidence="2" type="ORF">Q4568_03125</name>
</gene>
<dbReference type="InterPro" id="IPR018958">
    <property type="entry name" value="Knr4/Smi1-like_dom"/>
</dbReference>
<organism evidence="2 3">
    <name type="scientific">Photobacterium sanguinicancri</name>
    <dbReference type="NCBI Taxonomy" id="875932"/>
    <lineage>
        <taxon>Bacteria</taxon>
        <taxon>Pseudomonadati</taxon>
        <taxon>Pseudomonadota</taxon>
        <taxon>Gammaproteobacteria</taxon>
        <taxon>Vibrionales</taxon>
        <taxon>Vibrionaceae</taxon>
        <taxon>Photobacterium</taxon>
    </lineage>
</organism>
<dbReference type="SMART" id="SM00860">
    <property type="entry name" value="SMI1_KNR4"/>
    <property type="match status" value="1"/>
</dbReference>
<feature type="domain" description="Knr4/Smi1-like" evidence="1">
    <location>
        <begin position="22"/>
        <end position="141"/>
    </location>
</feature>
<evidence type="ECO:0000259" key="1">
    <source>
        <dbReference type="SMART" id="SM00860"/>
    </source>
</evidence>
<proteinExistence type="predicted"/>
<dbReference type="Gene3D" id="3.40.1580.10">
    <property type="entry name" value="SMI1/KNR4-like"/>
    <property type="match status" value="1"/>
</dbReference>
<name>A0AAW7XYW6_9GAMM</name>
<reference evidence="2" key="1">
    <citation type="submission" date="2023-07" db="EMBL/GenBank/DDBJ databases">
        <title>Genome content predicts the carbon catabolic preferences of heterotrophic bacteria.</title>
        <authorList>
            <person name="Gralka M."/>
        </authorList>
    </citation>
    <scope>NUCLEOTIDE SEQUENCE</scope>
    <source>
        <strain evidence="2">G2M05</strain>
    </source>
</reference>
<protein>
    <submittedName>
        <fullName evidence="2">SMI1/KNR4 family protein</fullName>
    </submittedName>
</protein>